<organism evidence="1 2">
    <name type="scientific">Dryococelus australis</name>
    <dbReference type="NCBI Taxonomy" id="614101"/>
    <lineage>
        <taxon>Eukaryota</taxon>
        <taxon>Metazoa</taxon>
        <taxon>Ecdysozoa</taxon>
        <taxon>Arthropoda</taxon>
        <taxon>Hexapoda</taxon>
        <taxon>Insecta</taxon>
        <taxon>Pterygota</taxon>
        <taxon>Neoptera</taxon>
        <taxon>Polyneoptera</taxon>
        <taxon>Phasmatodea</taxon>
        <taxon>Verophasmatodea</taxon>
        <taxon>Anareolatae</taxon>
        <taxon>Phasmatidae</taxon>
        <taxon>Eurycanthinae</taxon>
        <taxon>Dryococelus</taxon>
    </lineage>
</organism>
<evidence type="ECO:0000313" key="1">
    <source>
        <dbReference type="EMBL" id="KAJ8897226.1"/>
    </source>
</evidence>
<sequence length="172" mass="19668">MPLEEIVLSTLSACESARKIIHRRKLCNKKFCIPVAFCGYETIVHVALITTANDSAVLEPVVNALKQMGKHITGILDVLKQDLKDTDRITDEILKKAQDNAMELEIEISVPHLAHKQNHRSNPPSDNKCRIFLQILMSWMKKNFLEDKLRDTDVIDLFNKTNIFFPAMRKAL</sequence>
<keyword evidence="2" id="KW-1185">Reference proteome</keyword>
<dbReference type="Proteomes" id="UP001159363">
    <property type="component" value="Chromosome 1"/>
</dbReference>
<proteinExistence type="predicted"/>
<name>A0ABQ9IKJ6_9NEOP</name>
<gene>
    <name evidence="1" type="ORF">PR048_002572</name>
</gene>
<dbReference type="EMBL" id="JARBHB010000001">
    <property type="protein sequence ID" value="KAJ8897226.1"/>
    <property type="molecule type" value="Genomic_DNA"/>
</dbReference>
<reference evidence="1 2" key="1">
    <citation type="submission" date="2023-02" db="EMBL/GenBank/DDBJ databases">
        <title>LHISI_Scaffold_Assembly.</title>
        <authorList>
            <person name="Stuart O.P."/>
            <person name="Cleave R."/>
            <person name="Magrath M.J.L."/>
            <person name="Mikheyev A.S."/>
        </authorList>
    </citation>
    <scope>NUCLEOTIDE SEQUENCE [LARGE SCALE GENOMIC DNA]</scope>
    <source>
        <strain evidence="1">Daus_M_001</strain>
        <tissue evidence="1">Leg muscle</tissue>
    </source>
</reference>
<evidence type="ECO:0000313" key="2">
    <source>
        <dbReference type="Proteomes" id="UP001159363"/>
    </source>
</evidence>
<comment type="caution">
    <text evidence="1">The sequence shown here is derived from an EMBL/GenBank/DDBJ whole genome shotgun (WGS) entry which is preliminary data.</text>
</comment>
<protein>
    <submittedName>
        <fullName evidence="1">Uncharacterized protein</fullName>
    </submittedName>
</protein>
<accession>A0ABQ9IKJ6</accession>